<dbReference type="InterPro" id="IPR013783">
    <property type="entry name" value="Ig-like_fold"/>
</dbReference>
<keyword evidence="12" id="KW-1185">Reference proteome</keyword>
<feature type="disulfide bond" evidence="8">
    <location>
        <begin position="2612"/>
        <end position="2624"/>
    </location>
</feature>
<dbReference type="InterPro" id="IPR007110">
    <property type="entry name" value="Ig-like_dom"/>
</dbReference>
<organism evidence="11 12">
    <name type="scientific">Echinococcus multilocularis</name>
    <name type="common">Fox tapeworm</name>
    <dbReference type="NCBI Taxonomy" id="6211"/>
    <lineage>
        <taxon>Eukaryota</taxon>
        <taxon>Metazoa</taxon>
        <taxon>Spiralia</taxon>
        <taxon>Lophotrochozoa</taxon>
        <taxon>Platyhelminthes</taxon>
        <taxon>Cestoda</taxon>
        <taxon>Eucestoda</taxon>
        <taxon>Cyclophyllidea</taxon>
        <taxon>Taeniidae</taxon>
        <taxon>Echinococcus</taxon>
    </lineage>
</organism>
<keyword evidence="9" id="KW-0732">Signal</keyword>
<feature type="disulfide bond" evidence="8">
    <location>
        <begin position="3281"/>
        <end position="3293"/>
    </location>
</feature>
<feature type="disulfide bond" evidence="8">
    <location>
        <begin position="2888"/>
        <end position="2906"/>
    </location>
</feature>
<feature type="disulfide bond" evidence="8">
    <location>
        <begin position="3013"/>
        <end position="3025"/>
    </location>
</feature>
<feature type="disulfide bond" evidence="8">
    <location>
        <begin position="1132"/>
        <end position="1144"/>
    </location>
</feature>
<feature type="disulfide bond" evidence="8">
    <location>
        <begin position="2485"/>
        <end position="2503"/>
    </location>
</feature>
<feature type="disulfide bond" evidence="8">
    <location>
        <begin position="1674"/>
        <end position="1686"/>
    </location>
</feature>
<feature type="domain" description="Ig-like" evidence="10">
    <location>
        <begin position="396"/>
        <end position="464"/>
    </location>
</feature>
<dbReference type="InterPro" id="IPR036055">
    <property type="entry name" value="LDL_receptor-like_sf"/>
</dbReference>
<feature type="disulfide bond" evidence="8">
    <location>
        <begin position="3527"/>
        <end position="3542"/>
    </location>
</feature>
<reference evidence="11" key="1">
    <citation type="journal article" date="2013" name="Nature">
        <title>The genomes of four tapeworm species reveal adaptations to parasitism.</title>
        <authorList>
            <person name="Tsai I.J."/>
            <person name="Zarowiecki M."/>
            <person name="Holroyd N."/>
            <person name="Garciarrubio A."/>
            <person name="Sanchez-Flores A."/>
            <person name="Brooks K.L."/>
            <person name="Tracey A."/>
            <person name="Bobes R.J."/>
            <person name="Fragoso G."/>
            <person name="Sciutto E."/>
            <person name="Aslett M."/>
            <person name="Beasley H."/>
            <person name="Bennett H.M."/>
            <person name="Cai J."/>
            <person name="Camicia F."/>
            <person name="Clark R."/>
            <person name="Cucher M."/>
            <person name="De Silva N."/>
            <person name="Day T.A."/>
            <person name="Deplazes P."/>
            <person name="Estrada K."/>
            <person name="Fernandez C."/>
            <person name="Holland P.W."/>
            <person name="Hou J."/>
            <person name="Hu S."/>
            <person name="Huckvale T."/>
            <person name="Hung S.S."/>
            <person name="Kamenetzky L."/>
            <person name="Keane J.A."/>
            <person name="Kiss F."/>
            <person name="Koziol U."/>
            <person name="Lambert O."/>
            <person name="Liu K."/>
            <person name="Luo X."/>
            <person name="Luo Y."/>
            <person name="Macchiaroli N."/>
            <person name="Nichol S."/>
            <person name="Paps J."/>
            <person name="Parkinson J."/>
            <person name="Pouchkina-Stantcheva N."/>
            <person name="Riddiford N."/>
            <person name="Rosenzvit M."/>
            <person name="Salinas G."/>
            <person name="Wasmuth J.D."/>
            <person name="Zamanian M."/>
            <person name="Zheng Y."/>
            <person name="Cai X."/>
            <person name="Soberon X."/>
            <person name="Olson P.D."/>
            <person name="Laclette J.P."/>
            <person name="Brehm K."/>
            <person name="Berriman M."/>
            <person name="Garciarrubio A."/>
            <person name="Bobes R.J."/>
            <person name="Fragoso G."/>
            <person name="Sanchez-Flores A."/>
            <person name="Estrada K."/>
            <person name="Cevallos M.A."/>
            <person name="Morett E."/>
            <person name="Gonzalez V."/>
            <person name="Portillo T."/>
            <person name="Ochoa-Leyva A."/>
            <person name="Jose M.V."/>
            <person name="Sciutto E."/>
            <person name="Landa A."/>
            <person name="Jimenez L."/>
            <person name="Valdes V."/>
            <person name="Carrero J.C."/>
            <person name="Larralde C."/>
            <person name="Morales-Montor J."/>
            <person name="Limon-Lason J."/>
            <person name="Soberon X."/>
            <person name="Laclette J.P."/>
        </authorList>
    </citation>
    <scope>NUCLEOTIDE SEQUENCE [LARGE SCALE GENOMIC DNA]</scope>
</reference>
<dbReference type="InterPro" id="IPR023415">
    <property type="entry name" value="LDLR_class-A_CS"/>
</dbReference>
<evidence type="ECO:0000256" key="2">
    <source>
        <dbReference type="ARBA" id="ARBA00004308"/>
    </source>
</evidence>
<feature type="disulfide bond" evidence="8">
    <location>
        <begin position="868"/>
        <end position="880"/>
    </location>
</feature>
<dbReference type="EMBL" id="LN902843">
    <property type="protein sequence ID" value="CDS37134.2"/>
    <property type="molecule type" value="Genomic_DNA"/>
</dbReference>
<feature type="domain" description="Ig-like" evidence="10">
    <location>
        <begin position="1314"/>
        <end position="1402"/>
    </location>
</feature>
<evidence type="ECO:0000256" key="4">
    <source>
        <dbReference type="ARBA" id="ARBA00022737"/>
    </source>
</evidence>
<evidence type="ECO:0000256" key="7">
    <source>
        <dbReference type="ARBA" id="ARBA00023157"/>
    </source>
</evidence>
<feature type="disulfide bond" evidence="8">
    <location>
        <begin position="1541"/>
        <end position="1553"/>
    </location>
</feature>
<dbReference type="PROSITE" id="PS01209">
    <property type="entry name" value="LDLRA_1"/>
    <property type="match status" value="12"/>
</dbReference>
<dbReference type="SUPFAM" id="SSF48726">
    <property type="entry name" value="Immunoglobulin"/>
    <property type="match status" value="5"/>
</dbReference>
<keyword evidence="5" id="KW-1133">Transmembrane helix</keyword>
<feature type="disulfide bond" evidence="8">
    <location>
        <begin position="2210"/>
        <end position="2222"/>
    </location>
</feature>
<feature type="disulfide bond" evidence="8">
    <location>
        <begin position="887"/>
        <end position="902"/>
    </location>
</feature>
<feature type="disulfide bond" evidence="8">
    <location>
        <begin position="1809"/>
        <end position="1821"/>
    </location>
</feature>
<feature type="disulfide bond" evidence="8">
    <location>
        <begin position="2753"/>
        <end position="2771"/>
    </location>
</feature>
<dbReference type="InterPro" id="IPR036179">
    <property type="entry name" value="Ig-like_dom_sf"/>
</dbReference>
<feature type="disulfide bond" evidence="8">
    <location>
        <begin position="3416"/>
        <end position="3428"/>
    </location>
</feature>
<feature type="disulfide bond" evidence="8">
    <location>
        <begin position="1942"/>
        <end position="1954"/>
    </location>
</feature>
<feature type="disulfide bond" evidence="8">
    <location>
        <begin position="2746"/>
        <end position="2758"/>
    </location>
</feature>
<dbReference type="PROSITE" id="PS50835">
    <property type="entry name" value="IG_LIKE"/>
    <property type="match status" value="7"/>
</dbReference>
<feature type="disulfide bond" evidence="8">
    <location>
        <begin position="1407"/>
        <end position="1419"/>
    </location>
</feature>
<feature type="disulfide bond" evidence="8">
    <location>
        <begin position="1275"/>
        <end position="1287"/>
    </location>
</feature>
<evidence type="ECO:0000256" key="6">
    <source>
        <dbReference type="ARBA" id="ARBA00023136"/>
    </source>
</evidence>
<dbReference type="eggNOG" id="KOG3509">
    <property type="taxonomic scope" value="Eukaryota"/>
</dbReference>
<dbReference type="SMART" id="SM00408">
    <property type="entry name" value="IGc2"/>
    <property type="match status" value="5"/>
</dbReference>
<sequence>MGHGYTSLRRRLIPLLFLLLLTSTSVLTGQTEPYRRDSFSPLFEGQNAMFVCDPSGQISGTLTYQWTLNDTHIIATGRSFTIYNVRESDSGLYKCIVRGKIMDKEVVAEHATFAYVKKAETMLTQVVDEGVSVIILCNVTDSNVPPGSKNLRYHWHNPNGTLISNRGFLRLANIRIHESGVYVCTASVDVNGTQHEASRGTNIQVKRAGNVIFPGLSGHTIHVLETSPVHQTCRVEKHHPGANYTYHWLGPHRQKIADGSQLTIDYALRSRHSGAYTCVAKSIQAAHRDLEGTVYVIISPLRFQISTLSEDLRVGGFTHRRVSIPYLPLLVNVTQEQFEYTWISPEGQPVTPQPSPEIYVQLQSPQQFGLYTIRVRGIHSGYSHELQSDVLLQMNPDDYSLRISGQGSQMFQNSRVEVLCEVQPSHPGAKVRWVNAQNLMVAADGRLMIEPFKNGNEGSYFCEAFLPDGNILLKQLSLQLENGTEIGADGIEGDSGSSYTIHIAHYPSHFTYDDAVQLHCIVQPDAKGVTFEWTKDGQVIGNNQVLDIPAFGRQDAGKYRCRATIQSVVKHAEEILTPPSEDTWELAMDPRVVSTGAFKPFQIECTSHRSGVRPSVVFSSDANITIDSQFQLLFPAAQRVIISAPRGLSAVYNGMSIRCLLNNVYSKQSRIFIQDSCPTKQISCLSGECVPIDKTCNGANDCRDGSDESEQFCSAKLVAIPVRQKVQPMERFQVTCRSTPSRRIPVARFPSTGMLVEQDSRFVVTRPQPEEMVIIAPRGLPQQNEAILIECFFPKGGTRTALVMVKATASDVACSEGFRCGDGSCIPPWQQCDGQINCIDGLDEVNCRFGGPSMVNPTATSAHTGVPCRPGEFRCVGDRCAGASKRCDGQIDCPDGSDEANCQAYRRVIVEPERIVQVPWEAFKFTCTASEQSRPIVVLKGTRTQINGRLGLTVNRPSENTITVTASRGFREMHGNMTLECYVEGGERRGVEVVILPVCPKGMYSCRDGSCFVSHQICDRVYNCLDGSDEDEQFCAEFESPSSSQNITVLPRRPFEFTCSALEGSRPLVIIPATPNLIAEEDPRFVVTRSPPNIIRVRAVYGLQEVDNGITFMCLTEPGTRQYIRVNIELQCSLEQSQCGDGTCLPTSSFCDGRIDCPDASDENQILCPQRQIPNVNLATSSDELMITPSEIRRRPWVPFTFTCHAPPGFHPKFIIEGSGKALDDDRRFTVSRPRKNKIVAGASYGLRGKSALKVQCVLETGVKKSIDILIEQTCPSDSYQCADGTCIQSSSLCDGKRDCKDGLDERFCEAITPNLIIMPDSVSVRPKQSFKFTCTAPEGIKPEVYLKRDQRPVSADRRFKVERPSWDSVTVTAINGLLETNDGMLFTCKTPTGEQQQVAVSVDHPCGRGMFQCDSHLCIPTSAVCNGRGDCPDGSDEDRRFCLAAPLEVEVSPASIRIAAWSSFNFSCKAKGGRDPVIIYTTTGIPVDRDPRFRVQRPNSQTALVHAPYGIHAYGNIAKFICLTTEGGRNEVVVSVESHCAIGQSQCRSGECVSSSQFCDGYPQCPDASDEFPVFCQKPKFSVVITPSSIRTIPWQKFQFICIGPSSSRVELAFSHTRKLVADELLFEVVRINENVIQVIASQGLRGNDDTTIECFLTTGEKNHIKIAIDDPCPYGQSQCRDGRCINTVALCDGRRDCSDGSDEDLVFCAANNPTQELTIHPESIVTPPWKHFSFVCTAPANSQATVVFQKDGHLVGGDPRFDVYRRDANAIEVSTPFGLREVDSTTLECVTRLGEKRAIPITILDPCPSGQMSCREGRCIGQNQFCDGLIDCSDASDEQVDFCQVPEQGVVVTPDVIKVAEWTPFSFVCRGPSNSQVTAIFSINGLSVEKDPRFEVIGLNTHNIQVTVPKGLRSVDDTAIECLTNRGQKKALTITIKDSCPSGETSCQDGTCLPILKLCDGHIHCPDGSDELSEFCREVNTHPPGVAIHPETVFVEEWTPFSFVCTSSLNPILTPTIKADGSPVRADSRFRVNTYNKTAIGIEAPLGLHSNDDMQIECSNSAGQSNTITITVLDGCKSGDFRCKDGSCISQFYVCDGTHHCEDESDEMPTLCKEVRPPITISPASIRVSEWIPFRFVCNSVSGRLTAYLKANGNLVEYDHRFHVAHINTTAIEVSAPFGLRNIDDMEIECVSTSGDRMSLSIIIDSLCPEGQSQCKDRECIPTPQICDFVTHCTDHTDEVPDFCLGHPKPPLIIDPRMVDMPAWQMFEFVCSSTDGSRVEAYFSPDDGRVDEDPRFRVSKHNSTAIIISAPEGLRDIDDMRIECVSTSGTKKDVLVTIHDACGRDYTKCKDGPCILHSQLCDGTAHCRDRSDENPKFCREPFRHPIFVDSPHIYKPAWVAFKFVCRSSTGSPIAAIFVGDGSRVELDPRFTVTTYNTSTIIVKAPRGLRDIDDLTIQCVLPTGQKKNVTITIASSCGEGYTQCDDGNCIPQTKLCDGIAQCPDHSDEDKAFCKMLLRPPVIVTPLVVETPAWKPFQFTCVSTDGSQINAVFKADGSSVYLDPRFRITRYNISALHITAPEGLRDKEDVEIECVTPTGQRSDVPITIFDECERNYTKCKDGACIPETQLCDGTAQCRDGSDENPLFCNDLIPKLEIIPSQITSPPWRPFKVACIASTAERPSVILLRNRKPIELDPRFSVRRHKNNSIEISAPQGLASLGPDELLVCTISTGQQKEIPIIVTSQCLPGQLPCKDGTCMPSGNFCNSRNDCPDGSDESRIACPGSLSALKLTPEKITTPPWRKFIFYCTDIVGRGPPTAVIVDSGKNINSDPRFRVMQVNFSTIEVTATHGLRGPEDNLNIKCISKAGDSATVVIAVEDRCGFGQSQCRDGRCLPASRFCDQRPDCPDGSDEGMPHCQRGSLAVTPSYIRHPPWVPFSFVCVSPVGQKPDIVFADDKRSVQRDPRFTVRRVNSSSVEVTATRGLRGDQETILLECVTDGGLHRNVTILIDDMCKPGSMQCRNGRCRPIAEFCDGKSDCTDESDELKEFCDAKVPNLVLTPSRVVTQPWRQLRTVCVSPSGSQPTFVFSKNQSPVERDQSYLIRHINATSVELAAPLGLRGQEDVDEIKCTNAVGESVDFEVVIVSPCRAGQMACQDGTCFPASWFCDGRYDCYDKSDERRDFCPARRPSVIATPESIITDPWRLIRFSCISPDGHPLTAVFSSTRHLVKEDPRYRVHQVNSTTMEIVAPRGLRGPQDSTQIDCMIRSGESRRVTIAVRDKCGLNRLPCEDGKCIPIDLICDGKRDCLEGSDEFPEFCAEPTGVRFSPSKQRVRPGQEIRLECSALSSDVLQHPIVEFANGTSVTADPRFRVEYPQPGRSVVTIPRGAEVSQRHMEFQCYLPWSDKSRAEVFVDQVCAAGQRRCDDGHCIYLGQFCDGRRDCADGSDELPHNCDACDPISRPCGVVNGEEPKIPYFQEHWRCDGENDCGNGFDELNCENYTRVPGQRCGSPRYDCSSDGSQVPLAYQCDGQPDCLNGEDEMNCMRPTIYSEGWVSRYEVRRGQDLVIECEVLGVPPPAIIWRFNWGCLPQSVRTRVEPVPSRFGCTGSRSRLTIRNVREGDDGIYNCEGITGVDRALSQDIFVILVD</sequence>
<dbReference type="Gene3D" id="4.10.400.10">
    <property type="entry name" value="Low-density Lipoprotein Receptor"/>
    <property type="match status" value="23"/>
</dbReference>
<feature type="disulfide bond" evidence="8">
    <location>
        <begin position="3481"/>
        <end position="3496"/>
    </location>
</feature>
<feature type="disulfide bond" evidence="8">
    <location>
        <begin position="832"/>
        <end position="847"/>
    </location>
</feature>
<dbReference type="SMART" id="SM00192">
    <property type="entry name" value="LDLa"/>
    <property type="match status" value="24"/>
</dbReference>
<feature type="disulfide bond" evidence="8">
    <location>
        <begin position="2351"/>
        <end position="2369"/>
    </location>
</feature>
<feature type="disulfide bond" evidence="8">
    <location>
        <begin position="3147"/>
        <end position="3159"/>
    </location>
</feature>
<feature type="disulfide bond" evidence="8">
    <location>
        <begin position="1548"/>
        <end position="1566"/>
    </location>
</feature>
<feature type="disulfide bond" evidence="8">
    <location>
        <begin position="875"/>
        <end position="893"/>
    </location>
</feature>
<dbReference type="InterPro" id="IPR003598">
    <property type="entry name" value="Ig_sub2"/>
</dbReference>
<evidence type="ECO:0000313" key="11">
    <source>
        <dbReference type="EMBL" id="CDS37134.2"/>
    </source>
</evidence>
<evidence type="ECO:0000313" key="12">
    <source>
        <dbReference type="Proteomes" id="UP000017246"/>
    </source>
</evidence>
<dbReference type="SMART" id="SM00409">
    <property type="entry name" value="IG"/>
    <property type="match status" value="8"/>
</dbReference>
<evidence type="ECO:0000259" key="10">
    <source>
        <dbReference type="PROSITE" id="PS50835"/>
    </source>
</evidence>
<proteinExistence type="predicted"/>
<feature type="disulfide bond" evidence="8">
    <location>
        <begin position="2078"/>
        <end position="2090"/>
    </location>
</feature>
<feature type="disulfide bond" evidence="8">
    <location>
        <begin position="820"/>
        <end position="838"/>
    </location>
</feature>
<feature type="disulfide bond" evidence="8">
    <location>
        <begin position="999"/>
        <end position="1011"/>
    </location>
</feature>
<dbReference type="InterPro" id="IPR003599">
    <property type="entry name" value="Ig_sub"/>
</dbReference>
<feature type="disulfide bond" evidence="8">
    <location>
        <begin position="1681"/>
        <end position="1699"/>
    </location>
</feature>
<feature type="domain" description="Ig-like" evidence="10">
    <location>
        <begin position="3545"/>
        <end position="3637"/>
    </location>
</feature>
<feature type="domain" description="Ig-like" evidence="10">
    <location>
        <begin position="514"/>
        <end position="577"/>
    </location>
</feature>
<dbReference type="Pfam" id="PF00057">
    <property type="entry name" value="Ldl_recept_a"/>
    <property type="match status" value="20"/>
</dbReference>
<dbReference type="CDD" id="cd00096">
    <property type="entry name" value="Ig"/>
    <property type="match status" value="1"/>
</dbReference>
<dbReference type="Gene3D" id="2.40.128.620">
    <property type="match status" value="1"/>
</dbReference>
<accession>A0A068XXI1</accession>
<feature type="disulfide bond" evidence="8">
    <location>
        <begin position="3423"/>
        <end position="3441"/>
    </location>
</feature>
<dbReference type="Gene3D" id="2.60.40.10">
    <property type="entry name" value="Immunoglobulins"/>
    <property type="match status" value="5"/>
</dbReference>
<feature type="disulfide bond" evidence="8">
    <location>
        <begin position="3288"/>
        <end position="3306"/>
    </location>
</feature>
<evidence type="ECO:0000256" key="1">
    <source>
        <dbReference type="ARBA" id="ARBA00004167"/>
    </source>
</evidence>
<protein>
    <submittedName>
        <fullName evidence="11">Transcription factor FAR1</fullName>
    </submittedName>
</protein>
<feature type="disulfide bond" evidence="8">
    <location>
        <begin position="2478"/>
        <end position="2490"/>
    </location>
</feature>
<dbReference type="eggNOG" id="KOG1215">
    <property type="taxonomic scope" value="Eukaryota"/>
</dbReference>
<feature type="signal peptide" evidence="9">
    <location>
        <begin position="1"/>
        <end position="28"/>
    </location>
</feature>
<dbReference type="SUPFAM" id="SSF57424">
    <property type="entry name" value="LDL receptor-like module"/>
    <property type="match status" value="23"/>
</dbReference>
<comment type="subcellular location">
    <subcellularLocation>
        <location evidence="2">Endomembrane system</location>
    </subcellularLocation>
    <subcellularLocation>
        <location evidence="1">Membrane</location>
        <topology evidence="1">Single-pass membrane protein</topology>
    </subcellularLocation>
</comment>
<feature type="domain" description="Ig-like" evidence="10">
    <location>
        <begin position="127"/>
        <end position="200"/>
    </location>
</feature>
<dbReference type="OrthoDB" id="10013209at2759"/>
<name>A0A068XXI1_ECHMU</name>
<feature type="disulfide bond" evidence="8">
    <location>
        <begin position="1414"/>
        <end position="1432"/>
    </location>
</feature>
<feature type="disulfide bond" evidence="8">
    <location>
        <begin position="684"/>
        <end position="702"/>
    </location>
</feature>
<dbReference type="Proteomes" id="UP000017246">
    <property type="component" value="Unassembled WGS sequence"/>
</dbReference>
<dbReference type="PROSITE" id="PS50068">
    <property type="entry name" value="LDLRA_2"/>
    <property type="match status" value="24"/>
</dbReference>
<feature type="chain" id="PRO_5006535440" evidence="9">
    <location>
        <begin position="29"/>
        <end position="3646"/>
    </location>
</feature>
<dbReference type="GO" id="GO:0005886">
    <property type="term" value="C:plasma membrane"/>
    <property type="evidence" value="ECO:0007669"/>
    <property type="project" value="TreeGrafter"/>
</dbReference>
<keyword evidence="6" id="KW-0472">Membrane</keyword>
<feature type="disulfide bond" evidence="8">
    <location>
        <begin position="1949"/>
        <end position="1967"/>
    </location>
</feature>
<evidence type="ECO:0000256" key="5">
    <source>
        <dbReference type="ARBA" id="ARBA00022989"/>
    </source>
</evidence>
<evidence type="ECO:0000256" key="3">
    <source>
        <dbReference type="ARBA" id="ARBA00022692"/>
    </source>
</evidence>
<dbReference type="InterPro" id="IPR050685">
    <property type="entry name" value="LDLR"/>
</dbReference>
<feature type="disulfide bond" evidence="8">
    <location>
        <begin position="2881"/>
        <end position="2893"/>
    </location>
</feature>
<evidence type="ECO:0000256" key="8">
    <source>
        <dbReference type="PROSITE-ProRule" id="PRU00124"/>
    </source>
</evidence>
<keyword evidence="3" id="KW-0812">Transmembrane</keyword>
<keyword evidence="7 8" id="KW-1015">Disulfide bond</keyword>
<reference evidence="11" key="2">
    <citation type="submission" date="2015-11" db="EMBL/GenBank/DDBJ databases">
        <authorList>
            <person name="Zhang Y."/>
            <person name="Guo Z."/>
        </authorList>
    </citation>
    <scope>NUCLEOTIDE SEQUENCE</scope>
</reference>
<feature type="disulfide bond" evidence="8">
    <location>
        <begin position="2344"/>
        <end position="2356"/>
    </location>
</feature>
<feature type="domain" description="Ig-like" evidence="10">
    <location>
        <begin position="14"/>
        <end position="114"/>
    </location>
</feature>
<feature type="disulfide bond" evidence="8">
    <location>
        <begin position="2085"/>
        <end position="2103"/>
    </location>
</feature>
<feature type="disulfide bond" evidence="8">
    <location>
        <begin position="3020"/>
        <end position="3038"/>
    </location>
</feature>
<feature type="disulfide bond" evidence="8">
    <location>
        <begin position="1006"/>
        <end position="1024"/>
    </location>
</feature>
<feature type="disulfide bond" evidence="8">
    <location>
        <begin position="3154"/>
        <end position="3172"/>
    </location>
</feature>
<feature type="disulfide bond" evidence="8">
    <location>
        <begin position="2619"/>
        <end position="2637"/>
    </location>
</feature>
<feature type="disulfide bond" evidence="8">
    <location>
        <begin position="1816"/>
        <end position="1834"/>
    </location>
</feature>
<feature type="domain" description="Ig-like" evidence="10">
    <location>
        <begin position="214"/>
        <end position="295"/>
    </location>
</feature>
<dbReference type="InterPro" id="IPR002172">
    <property type="entry name" value="LDrepeatLR_classA_rpt"/>
</dbReference>
<gene>
    <name evidence="11" type="ORF">EmuJ_000436600</name>
</gene>
<feature type="disulfide bond" evidence="8">
    <location>
        <begin position="1282"/>
        <end position="1300"/>
    </location>
</feature>
<keyword evidence="4" id="KW-0677">Repeat</keyword>
<dbReference type="STRING" id="6211.A0A068XXI1"/>
<evidence type="ECO:0000256" key="9">
    <source>
        <dbReference type="SAM" id="SignalP"/>
    </source>
</evidence>
<comment type="caution">
    <text evidence="8">Lacks conserved residue(s) required for the propagation of feature annotation.</text>
</comment>
<dbReference type="Pfam" id="PF13927">
    <property type="entry name" value="Ig_3"/>
    <property type="match status" value="1"/>
</dbReference>
<feature type="disulfide bond" evidence="8">
    <location>
        <begin position="677"/>
        <end position="689"/>
    </location>
</feature>
<dbReference type="GO" id="GO:0016192">
    <property type="term" value="P:vesicle-mediated transport"/>
    <property type="evidence" value="ECO:0007669"/>
    <property type="project" value="UniProtKB-ARBA"/>
</dbReference>
<dbReference type="PANTHER" id="PTHR24270">
    <property type="entry name" value="LOW-DENSITY LIPOPROTEIN RECEPTOR-RELATED"/>
    <property type="match status" value="1"/>
</dbReference>
<dbReference type="PRINTS" id="PR00261">
    <property type="entry name" value="LDLRECEPTOR"/>
</dbReference>
<dbReference type="PANTHER" id="PTHR24270:SF62">
    <property type="entry name" value="LOW-DENSITY LIPOPROTEIN RECEPTOR-RELATED PROTEIN 2"/>
    <property type="match status" value="1"/>
</dbReference>
<feature type="disulfide bond" evidence="8">
    <location>
        <begin position="1294"/>
        <end position="1309"/>
    </location>
</feature>
<dbReference type="GO" id="GO:0012505">
    <property type="term" value="C:endomembrane system"/>
    <property type="evidence" value="ECO:0007669"/>
    <property type="project" value="UniProtKB-SubCell"/>
</dbReference>
<dbReference type="OMA" id="GVRDCYG"/>
<dbReference type="CDD" id="cd00112">
    <property type="entry name" value="LDLa"/>
    <property type="match status" value="24"/>
</dbReference>
<feature type="disulfide bond" evidence="8">
    <location>
        <begin position="1139"/>
        <end position="1157"/>
    </location>
</feature>
<feature type="disulfide bond" evidence="8">
    <location>
        <begin position="2217"/>
        <end position="2235"/>
    </location>
</feature>